<feature type="transmembrane region" description="Helical" evidence="7">
    <location>
        <begin position="359"/>
        <end position="378"/>
    </location>
</feature>
<accession>A0A1J5RVW1</accession>
<feature type="transmembrane region" description="Helical" evidence="7">
    <location>
        <begin position="62"/>
        <end position="83"/>
    </location>
</feature>
<gene>
    <name evidence="8" type="ORF">GALL_218730</name>
</gene>
<keyword evidence="5 7" id="KW-1133">Transmembrane helix</keyword>
<feature type="transmembrane region" description="Helical" evidence="7">
    <location>
        <begin position="103"/>
        <end position="123"/>
    </location>
</feature>
<comment type="subcellular location">
    <subcellularLocation>
        <location evidence="1">Cell membrane</location>
        <topology evidence="1">Multi-pass membrane protein</topology>
    </subcellularLocation>
</comment>
<evidence type="ECO:0000256" key="7">
    <source>
        <dbReference type="SAM" id="Phobius"/>
    </source>
</evidence>
<keyword evidence="4 7" id="KW-0812">Transmembrane</keyword>
<feature type="transmembrane region" description="Helical" evidence="7">
    <location>
        <begin position="238"/>
        <end position="259"/>
    </location>
</feature>
<dbReference type="EMBL" id="MLJW01000154">
    <property type="protein sequence ID" value="OIQ96119.1"/>
    <property type="molecule type" value="Genomic_DNA"/>
</dbReference>
<evidence type="ECO:0000256" key="1">
    <source>
        <dbReference type="ARBA" id="ARBA00004651"/>
    </source>
</evidence>
<dbReference type="Pfam" id="PF03916">
    <property type="entry name" value="NrfD"/>
    <property type="match status" value="1"/>
</dbReference>
<feature type="transmembrane region" description="Helical" evidence="7">
    <location>
        <begin position="311"/>
        <end position="331"/>
    </location>
</feature>
<dbReference type="GO" id="GO:0005886">
    <property type="term" value="C:plasma membrane"/>
    <property type="evidence" value="ECO:0007669"/>
    <property type="project" value="UniProtKB-SubCell"/>
</dbReference>
<evidence type="ECO:0000313" key="8">
    <source>
        <dbReference type="EMBL" id="OIQ96119.1"/>
    </source>
</evidence>
<keyword evidence="3" id="KW-1003">Cell membrane</keyword>
<dbReference type="PANTHER" id="PTHR34856">
    <property type="entry name" value="PROTEIN NRFD"/>
    <property type="match status" value="1"/>
</dbReference>
<comment type="similarity">
    <text evidence="2">Belongs to the NrfD family.</text>
</comment>
<dbReference type="InterPro" id="IPR052049">
    <property type="entry name" value="Electron_transfer_protein"/>
</dbReference>
<protein>
    <submittedName>
        <fullName evidence="8">Putative hydrogenase 2 b cytochrome subunit</fullName>
    </submittedName>
</protein>
<keyword evidence="6 7" id="KW-0472">Membrane</keyword>
<dbReference type="InterPro" id="IPR005614">
    <property type="entry name" value="NrfD-like"/>
</dbReference>
<name>A0A1J5RVW1_9ZZZZ</name>
<evidence type="ECO:0000256" key="6">
    <source>
        <dbReference type="ARBA" id="ARBA00023136"/>
    </source>
</evidence>
<dbReference type="Gene3D" id="1.20.1630.10">
    <property type="entry name" value="Formate dehydrogenase/DMSO reductase domain"/>
    <property type="match status" value="1"/>
</dbReference>
<dbReference type="AlphaFoldDB" id="A0A1J5RVW1"/>
<proteinExistence type="inferred from homology"/>
<feature type="transmembrane region" description="Helical" evidence="7">
    <location>
        <begin position="30"/>
        <end position="50"/>
    </location>
</feature>
<feature type="transmembrane region" description="Helical" evidence="7">
    <location>
        <begin position="279"/>
        <end position="304"/>
    </location>
</feature>
<feature type="transmembrane region" description="Helical" evidence="7">
    <location>
        <begin position="202"/>
        <end position="226"/>
    </location>
</feature>
<evidence type="ECO:0000256" key="4">
    <source>
        <dbReference type="ARBA" id="ARBA00022692"/>
    </source>
</evidence>
<comment type="caution">
    <text evidence="8">The sequence shown here is derived from an EMBL/GenBank/DDBJ whole genome shotgun (WGS) entry which is preliminary data.</text>
</comment>
<feature type="transmembrane region" description="Helical" evidence="7">
    <location>
        <begin position="163"/>
        <end position="182"/>
    </location>
</feature>
<reference evidence="8" key="1">
    <citation type="submission" date="2016-10" db="EMBL/GenBank/DDBJ databases">
        <title>Sequence of Gallionella enrichment culture.</title>
        <authorList>
            <person name="Poehlein A."/>
            <person name="Muehling M."/>
            <person name="Daniel R."/>
        </authorList>
    </citation>
    <scope>NUCLEOTIDE SEQUENCE</scope>
</reference>
<dbReference type="PANTHER" id="PTHR34856:SF2">
    <property type="entry name" value="PROTEIN NRFD"/>
    <property type="match status" value="1"/>
</dbReference>
<organism evidence="8">
    <name type="scientific">mine drainage metagenome</name>
    <dbReference type="NCBI Taxonomy" id="410659"/>
    <lineage>
        <taxon>unclassified sequences</taxon>
        <taxon>metagenomes</taxon>
        <taxon>ecological metagenomes</taxon>
    </lineage>
</organism>
<evidence type="ECO:0000256" key="5">
    <source>
        <dbReference type="ARBA" id="ARBA00022989"/>
    </source>
</evidence>
<evidence type="ECO:0000256" key="3">
    <source>
        <dbReference type="ARBA" id="ARBA00022475"/>
    </source>
</evidence>
<sequence>MEHVFEHVTPYVGYVYPNETDFAWSQLIVIYPYITGLVAGAFVISSLHHVFNIKSFAPVSRFALLTALCFMFFAPTPLLFHLGQPTRAFNAVITPHWTSAMAAFGYVAGFYLCLLLLETWFAFRADIVAMSKSKTGIMRKVYGLLTLGSDDVSPRSLAIDHKFARILSMIGIPSACGLHGYVGFVFGSLKTREWWSSDLMPVIFLLSAVGSGVGLLIVLYVIASKVRKTEIADDTMRGLLYVLFTAITVVMVIEGLELLEIFYKAREGVETVRELIMGPIWAGMVIQWAMSIFVLAVTSALLVYDVHGKRLVTWLFLSGLAIMIGVLAMRWNVVIGGQELSKTMKGLLTFYPEVFGRESLFVVGVISVCPYVTLWLATKLLPPWEKSKTAIENASKFSLNKQHSVA</sequence>
<evidence type="ECO:0000256" key="2">
    <source>
        <dbReference type="ARBA" id="ARBA00008929"/>
    </source>
</evidence>